<dbReference type="EMBL" id="JAYGII010000009">
    <property type="protein sequence ID" value="MEA5445401.1"/>
    <property type="molecule type" value="Genomic_DNA"/>
</dbReference>
<dbReference type="InterPro" id="IPR018385">
    <property type="entry name" value="C4_dicarb_anaerob_car-like"/>
</dbReference>
<evidence type="ECO:0000313" key="7">
    <source>
        <dbReference type="EMBL" id="MEA5445401.1"/>
    </source>
</evidence>
<evidence type="ECO:0000256" key="5">
    <source>
        <dbReference type="ARBA" id="ARBA00023136"/>
    </source>
</evidence>
<feature type="transmembrane region" description="Helical" evidence="6">
    <location>
        <begin position="257"/>
        <end position="279"/>
    </location>
</feature>
<evidence type="ECO:0000256" key="6">
    <source>
        <dbReference type="SAM" id="Phobius"/>
    </source>
</evidence>
<dbReference type="PANTHER" id="PTHR43652">
    <property type="entry name" value="BASIC AMINO ACID ANTIPORTER YFCC-RELATED"/>
    <property type="match status" value="1"/>
</dbReference>
<keyword evidence="3 6" id="KW-0812">Transmembrane</keyword>
<keyword evidence="5 6" id="KW-0472">Membrane</keyword>
<evidence type="ECO:0000256" key="2">
    <source>
        <dbReference type="ARBA" id="ARBA00022475"/>
    </source>
</evidence>
<dbReference type="Pfam" id="PF03606">
    <property type="entry name" value="DcuC"/>
    <property type="match status" value="1"/>
</dbReference>
<keyword evidence="2" id="KW-1003">Cell membrane</keyword>
<evidence type="ECO:0000256" key="3">
    <source>
        <dbReference type="ARBA" id="ARBA00022692"/>
    </source>
</evidence>
<feature type="transmembrane region" description="Helical" evidence="6">
    <location>
        <begin position="6"/>
        <end position="28"/>
    </location>
</feature>
<accession>A0AAP6JF12</accession>
<evidence type="ECO:0000256" key="1">
    <source>
        <dbReference type="ARBA" id="ARBA00004651"/>
    </source>
</evidence>
<feature type="transmembrane region" description="Helical" evidence="6">
    <location>
        <begin position="285"/>
        <end position="302"/>
    </location>
</feature>
<keyword evidence="8" id="KW-1185">Reference proteome</keyword>
<dbReference type="InterPro" id="IPR051679">
    <property type="entry name" value="DASS-Related_Transporters"/>
</dbReference>
<feature type="transmembrane region" description="Helical" evidence="6">
    <location>
        <begin position="82"/>
        <end position="100"/>
    </location>
</feature>
<organism evidence="7 8">
    <name type="scientific">Natronospira elongata</name>
    <dbReference type="NCBI Taxonomy" id="3110268"/>
    <lineage>
        <taxon>Bacteria</taxon>
        <taxon>Pseudomonadati</taxon>
        <taxon>Pseudomonadota</taxon>
        <taxon>Gammaproteobacteria</taxon>
        <taxon>Natronospirales</taxon>
        <taxon>Natronospiraceae</taxon>
        <taxon>Natronospira</taxon>
    </lineage>
</organism>
<dbReference type="Proteomes" id="UP001302316">
    <property type="component" value="Unassembled WGS sequence"/>
</dbReference>
<feature type="transmembrane region" description="Helical" evidence="6">
    <location>
        <begin position="443"/>
        <end position="465"/>
    </location>
</feature>
<gene>
    <name evidence="7" type="ORF">VCB98_06175</name>
</gene>
<comment type="subcellular location">
    <subcellularLocation>
        <location evidence="1">Cell membrane</location>
        <topology evidence="1">Multi-pass membrane protein</topology>
    </subcellularLocation>
</comment>
<reference evidence="7 8" key="1">
    <citation type="submission" date="2023-12" db="EMBL/GenBank/DDBJ databases">
        <title>Whole-genome sequencing of halo(alkali)philic microorganisms from hypersaline lakes.</title>
        <authorList>
            <person name="Sorokin D.Y."/>
            <person name="Merkel A.Y."/>
            <person name="Messina E."/>
            <person name="Yakimov M."/>
        </authorList>
    </citation>
    <scope>NUCLEOTIDE SEQUENCE [LARGE SCALE GENOMIC DNA]</scope>
    <source>
        <strain evidence="7 8">AB-CW1</strain>
    </source>
</reference>
<proteinExistence type="predicted"/>
<feature type="transmembrane region" description="Helical" evidence="6">
    <location>
        <begin position="314"/>
        <end position="333"/>
    </location>
</feature>
<dbReference type="PANTHER" id="PTHR43652:SF2">
    <property type="entry name" value="BASIC AMINO ACID ANTIPORTER YFCC-RELATED"/>
    <property type="match status" value="1"/>
</dbReference>
<evidence type="ECO:0000313" key="8">
    <source>
        <dbReference type="Proteomes" id="UP001302316"/>
    </source>
</evidence>
<feature type="transmembrane region" description="Helical" evidence="6">
    <location>
        <begin position="414"/>
        <end position="436"/>
    </location>
</feature>
<protein>
    <submittedName>
        <fullName evidence="7">TIGR00366 family protein</fullName>
    </submittedName>
</protein>
<keyword evidence="4 6" id="KW-1133">Transmembrane helix</keyword>
<dbReference type="AlphaFoldDB" id="A0AAP6JF12"/>
<comment type="caution">
    <text evidence="7">The sequence shown here is derived from an EMBL/GenBank/DDBJ whole genome shotgun (WGS) entry which is preliminary data.</text>
</comment>
<feature type="transmembrane region" description="Helical" evidence="6">
    <location>
        <begin position="120"/>
        <end position="152"/>
    </location>
</feature>
<sequence length="468" mass="50254">MGFRLRVPHTLTLLSVMIVIALAMTWVVPQGNFERETRVTEEGQELQVVVPGTFELAEARETLTPWDMFVAVPRAMAAAQDIIFFVLIIGGVLAVVRATGTVDALIGRLLERFGDKPGTLIFMVIFFFSLASGSIGTAGEYIPFVLILVALCRAMRLDAMTAVAVTICGYGIGYGVAIFNPFTVVIAQSIAEVPIYSAAWFRAAILVPFVLIGVHHVYRYAMQVQADPNRSLVKGLEVPDQGEPPTEYPALDIRHRLILGLFLATIALTVWGIATQGWWLSEMGAAFLVFAVASMVVGRLGADQAAERFIQGAMELVPTALLVGFARCIALIMEDGQILDTIVHGLSQPLSHLWPQFSAVGMLVIQSILNLFIPSGSGQAFVTMPLMAPVGDLVGVSRQVAVLAYQFGDGFANMIVPTNAVLMGILGIAGVSYGAWFKFAFPLFLKLLAAAAVVLVIAVTFGAAFPGF</sequence>
<evidence type="ECO:0000256" key="4">
    <source>
        <dbReference type="ARBA" id="ARBA00022989"/>
    </source>
</evidence>
<feature type="transmembrane region" description="Helical" evidence="6">
    <location>
        <begin position="199"/>
        <end position="218"/>
    </location>
</feature>
<feature type="transmembrane region" description="Helical" evidence="6">
    <location>
        <begin position="159"/>
        <end position="179"/>
    </location>
</feature>
<name>A0AAP6JF12_9GAMM</name>
<dbReference type="GO" id="GO:0005886">
    <property type="term" value="C:plasma membrane"/>
    <property type="evidence" value="ECO:0007669"/>
    <property type="project" value="UniProtKB-SubCell"/>
</dbReference>
<dbReference type="RefSeq" id="WP_346051029.1">
    <property type="nucleotide sequence ID" value="NZ_JAYGII010000009.1"/>
</dbReference>